<dbReference type="Proteomes" id="UP001341820">
    <property type="component" value="Unassembled WGS sequence"/>
</dbReference>
<protein>
    <submittedName>
        <fullName evidence="1">Sporulation histidine kinase inhibitor Sda</fullName>
    </submittedName>
</protein>
<dbReference type="RefSeq" id="WP_081762339.1">
    <property type="nucleotide sequence ID" value="NZ_CP042163.1"/>
</dbReference>
<proteinExistence type="predicted"/>
<keyword evidence="1" id="KW-0649">Protein kinase inhibitor</keyword>
<keyword evidence="2" id="KW-1185">Reference proteome</keyword>
<sequence>MLQQLNDQLLIEACELAEKRNLNRDFVDILKEELERRGLGVSS</sequence>
<accession>A0ABU6NGJ1</accession>
<organism evidence="1 2">
    <name type="scientific">Shouchella miscanthi</name>
    <dbReference type="NCBI Taxonomy" id="2598861"/>
    <lineage>
        <taxon>Bacteria</taxon>
        <taxon>Bacillati</taxon>
        <taxon>Bacillota</taxon>
        <taxon>Bacilli</taxon>
        <taxon>Bacillales</taxon>
        <taxon>Bacillaceae</taxon>
        <taxon>Shouchella</taxon>
    </lineage>
</organism>
<name>A0ABU6NGJ1_9BACI</name>
<reference evidence="1 2" key="1">
    <citation type="submission" date="2023-03" db="EMBL/GenBank/DDBJ databases">
        <title>Bacillus Genome Sequencing.</title>
        <authorList>
            <person name="Dunlap C."/>
        </authorList>
    </citation>
    <scope>NUCLEOTIDE SEQUENCE [LARGE SCALE GENOMIC DNA]</scope>
    <source>
        <strain evidence="1 2">B-4107</strain>
    </source>
</reference>
<dbReference type="InterPro" id="IPR036916">
    <property type="entry name" value="Sda_sf"/>
</dbReference>
<comment type="caution">
    <text evidence="1">The sequence shown here is derived from an EMBL/GenBank/DDBJ whole genome shotgun (WGS) entry which is preliminary data.</text>
</comment>
<dbReference type="Gene3D" id="1.10.287.1100">
    <property type="entry name" value="Sporulation inhibitor A"/>
    <property type="match status" value="1"/>
</dbReference>
<gene>
    <name evidence="1" type="primary">sda</name>
    <name evidence="1" type="ORF">P5F74_03310</name>
</gene>
<dbReference type="EMBL" id="JAROAS010000006">
    <property type="protein sequence ID" value="MED4127156.1"/>
    <property type="molecule type" value="Genomic_DNA"/>
</dbReference>
<dbReference type="InterPro" id="IPR015064">
    <property type="entry name" value="Sda"/>
</dbReference>
<evidence type="ECO:0000313" key="1">
    <source>
        <dbReference type="EMBL" id="MED4127156.1"/>
    </source>
</evidence>
<dbReference type="Pfam" id="PF08970">
    <property type="entry name" value="Sda"/>
    <property type="match status" value="1"/>
</dbReference>
<dbReference type="SUPFAM" id="SSF100985">
    <property type="entry name" value="Sporulation inhibitor Sda"/>
    <property type="match status" value="1"/>
</dbReference>
<evidence type="ECO:0000313" key="2">
    <source>
        <dbReference type="Proteomes" id="UP001341820"/>
    </source>
</evidence>
<dbReference type="GO" id="GO:0004860">
    <property type="term" value="F:protein kinase inhibitor activity"/>
    <property type="evidence" value="ECO:0007669"/>
    <property type="project" value="UniProtKB-KW"/>
</dbReference>